<reference evidence="18" key="3">
    <citation type="submission" date="2025-05" db="UniProtKB">
        <authorList>
            <consortium name="RefSeq"/>
        </authorList>
    </citation>
    <scope>IDENTIFICATION</scope>
    <source>
        <strain evidence="18">Aabys</strain>
        <tissue evidence="18">Whole body</tissue>
    </source>
</reference>
<accession>T1PGL6</accession>
<evidence type="ECO:0000256" key="2">
    <source>
        <dbReference type="ARBA" id="ARBA00006434"/>
    </source>
</evidence>
<feature type="transmembrane region" description="Helical" evidence="12">
    <location>
        <begin position="281"/>
        <end position="301"/>
    </location>
</feature>
<dbReference type="PANTHER" id="PTHR42985">
    <property type="entry name" value="SODIUM-COUPLED MONOCARBOXYLATE TRANSPORTER"/>
    <property type="match status" value="1"/>
</dbReference>
<reference evidence="14" key="1">
    <citation type="submission" date="2012-08" db="EMBL/GenBank/DDBJ databases">
        <title>Transcriptome of adult Musca domestica launches a platform for comparative house fly gene expression and characterization of differential gene expression among resistant and susceptible house flies.</title>
        <authorList>
            <person name="Liu N."/>
            <person name="Zhang L."/>
            <person name="Li M."/>
            <person name="Reid W."/>
        </authorList>
    </citation>
    <scope>NUCLEOTIDE SEQUENCE</scope>
    <source>
        <strain evidence="14">ALHF</strain>
        <tissue evidence="14">Whole body</tissue>
    </source>
</reference>
<keyword evidence="10" id="KW-0739">Sodium transport</keyword>
<dbReference type="AlphaFoldDB" id="T1PGL6"/>
<keyword evidence="8" id="KW-0406">Ion transport</keyword>
<feature type="transmembrane region" description="Helical" evidence="12">
    <location>
        <begin position="475"/>
        <end position="495"/>
    </location>
</feature>
<keyword evidence="4" id="KW-1003">Cell membrane</keyword>
<evidence type="ECO:0000256" key="6">
    <source>
        <dbReference type="ARBA" id="ARBA00022989"/>
    </source>
</evidence>
<dbReference type="KEGG" id="mde:101897694"/>
<evidence type="ECO:0000256" key="10">
    <source>
        <dbReference type="ARBA" id="ARBA00023201"/>
    </source>
</evidence>
<protein>
    <submittedName>
        <fullName evidence="17 18">Sodium-coupled monocarboxylate transporter 1</fullName>
    </submittedName>
    <submittedName>
        <fullName evidence="14">Sodium:solute symporter family protein</fullName>
    </submittedName>
</protein>
<dbReference type="VEuPathDB" id="VectorBase:MDOMA2_011797"/>
<feature type="transmembrane region" description="Helical" evidence="12">
    <location>
        <begin position="107"/>
        <end position="127"/>
    </location>
</feature>
<dbReference type="InterPro" id="IPR038377">
    <property type="entry name" value="Na/Glc_symporter_sf"/>
</dbReference>
<keyword evidence="3" id="KW-0813">Transport</keyword>
<dbReference type="RefSeq" id="XP_005186671.1">
    <property type="nucleotide sequence ID" value="XM_005186614.3"/>
</dbReference>
<evidence type="ECO:0000256" key="7">
    <source>
        <dbReference type="ARBA" id="ARBA00023053"/>
    </source>
</evidence>
<dbReference type="GO" id="GO:0015293">
    <property type="term" value="F:symporter activity"/>
    <property type="evidence" value="ECO:0007669"/>
    <property type="project" value="TreeGrafter"/>
</dbReference>
<dbReference type="InterPro" id="IPR001734">
    <property type="entry name" value="Na/solute_symporter"/>
</dbReference>
<dbReference type="RefSeq" id="XP_058980386.1">
    <property type="nucleotide sequence ID" value="XM_059124403.1"/>
</dbReference>
<feature type="transmembrane region" description="Helical" evidence="12">
    <location>
        <begin position="425"/>
        <end position="454"/>
    </location>
</feature>
<feature type="transmembrane region" description="Helical" evidence="12">
    <location>
        <begin position="139"/>
        <end position="164"/>
    </location>
</feature>
<evidence type="ECO:0000256" key="13">
    <source>
        <dbReference type="SAM" id="SignalP"/>
    </source>
</evidence>
<feature type="transmembrane region" description="Helical" evidence="12">
    <location>
        <begin position="607"/>
        <end position="632"/>
    </location>
</feature>
<sequence length="697" mass="75474">MPAPMVAILKLLFLCALAHTAGCLALPAKGIVESFETTTDPPAKRAEYIIVRGEDSSLENPQFKMAASVLLKNLQDVASVAVPPLDEEPMEECSNPSHKATFSPYDYTVLLAMLVISLGIGIFYGFFKKSGSSSNEFLLGSEMSIFPVTLSLTTSFITAIELLGNPSEMYFQGTQFVLIVIPMVFVVPVAVKVFYPIYFKMELTSCYEYLGIRFGKEIRVLGAVLYVLQMCFYTAVAVLAPAIALSKATGLDTKIAVVLIYVVCVFYSSQGGMKAVVIADTFQAAVLAVSLVLVVALGSFYSGTPVEIFKTAAERDRLEFFNFNMDPTTRHTVWSVVIGGFFYWTSLFCTNQASVQKCMSLKSLKLARIALGFAILGLVVVFLLNFYTGLMVFNHYAECDPLTAGRITASDQLLPYYIISTYEHVYTMAGIFVAGIFAASLGTVASALNSLSAVTCEDLLVNGMNIKISPDKGALYAKWMSLGFGVLSFGLVFIVERLGGVLQATLTLNGLIGGVTLGLFVLGIAFKSANTKGAFYGGIASLVIVIFIGVVAQIANVEPEDLPLSVENCDCLVNATQSLASSVTVRREAVEVVETGFTDWPIFKLSYMWYSMIGCLLTLALGLLISSIVNCVQKRRVLKINSAKNSNNMKLNSETNLPKEIRPMPTLANKQPSPELEKGITGEAGGHVNHAIRLDDE</sequence>
<organism evidence="14">
    <name type="scientific">Musca domestica</name>
    <name type="common">House fly</name>
    <dbReference type="NCBI Taxonomy" id="7370"/>
    <lineage>
        <taxon>Eukaryota</taxon>
        <taxon>Metazoa</taxon>
        <taxon>Ecdysozoa</taxon>
        <taxon>Arthropoda</taxon>
        <taxon>Hexapoda</taxon>
        <taxon>Insecta</taxon>
        <taxon>Pterygota</taxon>
        <taxon>Neoptera</taxon>
        <taxon>Endopterygota</taxon>
        <taxon>Diptera</taxon>
        <taxon>Brachycera</taxon>
        <taxon>Muscomorpha</taxon>
        <taxon>Muscoidea</taxon>
        <taxon>Muscidae</taxon>
        <taxon>Musca</taxon>
    </lineage>
</organism>
<keyword evidence="7" id="KW-0915">Sodium</keyword>
<evidence type="ECO:0000313" key="16">
    <source>
        <dbReference type="Proteomes" id="UP001652621"/>
    </source>
</evidence>
<name>T1PGL6_MUSDO</name>
<keyword evidence="5 12" id="KW-0812">Transmembrane</keyword>
<comment type="subcellular location">
    <subcellularLocation>
        <location evidence="1">Cell membrane</location>
        <topology evidence="1">Multi-pass membrane protein</topology>
    </subcellularLocation>
</comment>
<dbReference type="GeneID" id="101897694"/>
<feature type="transmembrane region" description="Helical" evidence="12">
    <location>
        <begin position="220"/>
        <end position="245"/>
    </location>
</feature>
<dbReference type="Proteomes" id="UP001652621">
    <property type="component" value="Unplaced"/>
</dbReference>
<dbReference type="VEuPathDB" id="VectorBase:MDOA006855"/>
<comment type="similarity">
    <text evidence="2 11">Belongs to the sodium:solute symporter (SSF) (TC 2.A.21) family.</text>
</comment>
<dbReference type="GO" id="GO:0006814">
    <property type="term" value="P:sodium ion transport"/>
    <property type="evidence" value="ECO:0007669"/>
    <property type="project" value="UniProtKB-KW"/>
</dbReference>
<evidence type="ECO:0000256" key="12">
    <source>
        <dbReference type="SAM" id="Phobius"/>
    </source>
</evidence>
<dbReference type="STRING" id="7370.T1PGL6"/>
<evidence type="ECO:0000313" key="14">
    <source>
        <dbReference type="EMBL" id="AFP62473.1"/>
    </source>
</evidence>
<evidence type="ECO:0000256" key="5">
    <source>
        <dbReference type="ARBA" id="ARBA00022692"/>
    </source>
</evidence>
<feature type="transmembrane region" description="Helical" evidence="12">
    <location>
        <begin position="501"/>
        <end position="526"/>
    </location>
</feature>
<evidence type="ECO:0000256" key="4">
    <source>
        <dbReference type="ARBA" id="ARBA00022475"/>
    </source>
</evidence>
<dbReference type="InterPro" id="IPR051163">
    <property type="entry name" value="Sodium:Solute_Symporter_SSF"/>
</dbReference>
<evidence type="ECO:0000313" key="17">
    <source>
        <dbReference type="RefSeq" id="XP_005186671.1"/>
    </source>
</evidence>
<evidence type="ECO:0000313" key="18">
    <source>
        <dbReference type="RefSeq" id="XP_058980386.1"/>
    </source>
</evidence>
<dbReference type="Pfam" id="PF00474">
    <property type="entry name" value="SSF"/>
    <property type="match status" value="1"/>
</dbReference>
<dbReference type="OrthoDB" id="6132759at2759"/>
<feature type="transmembrane region" description="Helical" evidence="12">
    <location>
        <begin position="176"/>
        <end position="199"/>
    </location>
</feature>
<keyword evidence="6 12" id="KW-1133">Transmembrane helix</keyword>
<feature type="transmembrane region" description="Helical" evidence="12">
    <location>
        <begin position="366"/>
        <end position="387"/>
    </location>
</feature>
<feature type="transmembrane region" description="Helical" evidence="12">
    <location>
        <begin position="251"/>
        <end position="269"/>
    </location>
</feature>
<dbReference type="GO" id="GO:0005886">
    <property type="term" value="C:plasma membrane"/>
    <property type="evidence" value="ECO:0007669"/>
    <property type="project" value="UniProtKB-SubCell"/>
</dbReference>
<reference evidence="15" key="2">
    <citation type="submission" date="2020-05" db="UniProtKB">
        <authorList>
            <consortium name="EnsemblMetazoa"/>
        </authorList>
    </citation>
    <scope>IDENTIFICATION</scope>
    <source>
        <strain evidence="15">Aabys</strain>
    </source>
</reference>
<feature type="transmembrane region" description="Helical" evidence="12">
    <location>
        <begin position="533"/>
        <end position="555"/>
    </location>
</feature>
<keyword evidence="9 12" id="KW-0472">Membrane</keyword>
<dbReference type="PROSITE" id="PS50283">
    <property type="entry name" value="NA_SOLUT_SYMP_3"/>
    <property type="match status" value="1"/>
</dbReference>
<evidence type="ECO:0000313" key="15">
    <source>
        <dbReference type="EnsemblMetazoa" id="MDOA006855-PA"/>
    </source>
</evidence>
<dbReference type="Gene3D" id="1.20.1730.10">
    <property type="entry name" value="Sodium/glucose cotransporter"/>
    <property type="match status" value="1"/>
</dbReference>
<evidence type="ECO:0000256" key="9">
    <source>
        <dbReference type="ARBA" id="ARBA00023136"/>
    </source>
</evidence>
<keyword evidence="16" id="KW-1185">Reference proteome</keyword>
<evidence type="ECO:0000256" key="3">
    <source>
        <dbReference type="ARBA" id="ARBA00022448"/>
    </source>
</evidence>
<feature type="chain" id="PRO_5014313779" evidence="13">
    <location>
        <begin position="24"/>
        <end position="697"/>
    </location>
</feature>
<dbReference type="eggNOG" id="KOG2349">
    <property type="taxonomic scope" value="Eukaryota"/>
</dbReference>
<dbReference type="CDD" id="cd11492">
    <property type="entry name" value="SLC5sbd_NIS-SMVT"/>
    <property type="match status" value="1"/>
</dbReference>
<gene>
    <name evidence="15" type="primary">101897694</name>
    <name evidence="17 18" type="synonym">LOC101897694</name>
</gene>
<evidence type="ECO:0000256" key="8">
    <source>
        <dbReference type="ARBA" id="ARBA00023065"/>
    </source>
</evidence>
<keyword evidence="13" id="KW-0732">Signal</keyword>
<feature type="transmembrane region" description="Helical" evidence="12">
    <location>
        <begin position="333"/>
        <end position="354"/>
    </location>
</feature>
<dbReference type="PANTHER" id="PTHR42985:SF39">
    <property type="entry name" value="GH10366P"/>
    <property type="match status" value="1"/>
</dbReference>
<dbReference type="EnsemblMetazoa" id="MDOA006855-RA">
    <property type="protein sequence ID" value="MDOA006855-PA"/>
    <property type="gene ID" value="MDOA006855"/>
</dbReference>
<dbReference type="EMBL" id="KA647844">
    <property type="protein sequence ID" value="AFP62473.1"/>
    <property type="molecule type" value="mRNA"/>
</dbReference>
<evidence type="ECO:0000256" key="1">
    <source>
        <dbReference type="ARBA" id="ARBA00004651"/>
    </source>
</evidence>
<evidence type="ECO:0000256" key="11">
    <source>
        <dbReference type="RuleBase" id="RU362091"/>
    </source>
</evidence>
<dbReference type="NCBIfam" id="TIGR00813">
    <property type="entry name" value="sss"/>
    <property type="match status" value="1"/>
</dbReference>
<feature type="signal peptide" evidence="13">
    <location>
        <begin position="1"/>
        <end position="23"/>
    </location>
</feature>
<proteinExistence type="evidence at transcript level"/>